<dbReference type="InterPro" id="IPR050126">
    <property type="entry name" value="Ap4A_hydrolase"/>
</dbReference>
<dbReference type="PRINTS" id="PR00114">
    <property type="entry name" value="STPHPHTASE"/>
</dbReference>
<sequence length="414" mass="45156">MSLAPPAWIDVPDPSLLLLVGPPGAGQREFAARHFAAGEVFHVDAGEDLQRVTARLTQGKLTVVEGTLVHPDERRPWAALARAHDLTATAVVFDLPRSALEERWAAAPERDREAFAQQLTELRRTQGGLLREGFAQVWTLRSPEEVAAVQVRRMPLAVCRRDLTGPFDLIGDVHGCLPELLDLLLRLGYHVEDGTVTPPPGRRAVFLGDLVDRGPDSAGTLRLVMDMVAAGSALWVAGNHDERLGRALEGRAIKLQHGLEGTLAELDAAGEMFRAEVRAFLARQVSHLVLDRGRLVVAHAGLPERYQGRESSRVTRFTLYGDVDGRTDERGLPVRRDWAAQYRGAARVVYGHTPVSAPVWVHGTLNIDTGCVFGGALTALRYPELELVQVPARAQYAVPSRPFLNTADPQGGGK</sequence>
<dbReference type="PANTHER" id="PTHR42850:SF7">
    <property type="entry name" value="BIS(5'-NUCLEOSYL)-TETRAPHOSPHATASE PRPE [ASYMMETRICAL]"/>
    <property type="match status" value="1"/>
</dbReference>
<dbReference type="GO" id="GO:0016791">
    <property type="term" value="F:phosphatase activity"/>
    <property type="evidence" value="ECO:0007669"/>
    <property type="project" value="TreeGrafter"/>
</dbReference>
<dbReference type="EMBL" id="CP149782">
    <property type="protein sequence ID" value="WYF43381.1"/>
    <property type="molecule type" value="Genomic_DNA"/>
</dbReference>
<dbReference type="Pfam" id="PF13671">
    <property type="entry name" value="AAA_33"/>
    <property type="match status" value="1"/>
</dbReference>
<dbReference type="PANTHER" id="PTHR42850">
    <property type="entry name" value="METALLOPHOSPHOESTERASE"/>
    <property type="match status" value="1"/>
</dbReference>
<dbReference type="Pfam" id="PF00149">
    <property type="entry name" value="Metallophos"/>
    <property type="match status" value="1"/>
</dbReference>
<dbReference type="SUPFAM" id="SSF52540">
    <property type="entry name" value="P-loop containing nucleoside triphosphate hydrolases"/>
    <property type="match status" value="1"/>
</dbReference>
<dbReference type="InterPro" id="IPR029052">
    <property type="entry name" value="Metallo-depent_PP-like"/>
</dbReference>
<dbReference type="InterPro" id="IPR004843">
    <property type="entry name" value="Calcineurin-like_PHP"/>
</dbReference>
<name>A0AAU6PZI7_9DEIO</name>
<dbReference type="RefSeq" id="WP_339094007.1">
    <property type="nucleotide sequence ID" value="NZ_CP149782.1"/>
</dbReference>
<dbReference type="Gene3D" id="3.60.21.10">
    <property type="match status" value="1"/>
</dbReference>
<dbReference type="GO" id="GO:0005737">
    <property type="term" value="C:cytoplasm"/>
    <property type="evidence" value="ECO:0007669"/>
    <property type="project" value="TreeGrafter"/>
</dbReference>
<accession>A0AAU6PZI7</accession>
<reference evidence="2" key="1">
    <citation type="submission" date="2024-03" db="EMBL/GenBank/DDBJ databases">
        <title>Deinococcus weizhi sp. nov., isolated from human skin.</title>
        <authorList>
            <person name="Wei Z."/>
            <person name="Tian F."/>
            <person name="Yang C."/>
            <person name="Xin L.T."/>
            <person name="Wen Z.J."/>
            <person name="Lan K.C."/>
            <person name="Yu L."/>
            <person name="Zhe W."/>
            <person name="Dan F.D."/>
            <person name="Jun W."/>
            <person name="Rui Z."/>
            <person name="Yong X.J."/>
            <person name="Ting Y."/>
            <person name="Wei X."/>
            <person name="Xu Z.G."/>
            <person name="Xin Z."/>
            <person name="Dong F.G."/>
            <person name="Ni X.M."/>
            <person name="Zheng M.G."/>
            <person name="Chun Y."/>
            <person name="Qian W.X."/>
        </authorList>
    </citation>
    <scope>NUCLEOTIDE SEQUENCE</scope>
    <source>
        <strain evidence="2">VB142</strain>
    </source>
</reference>
<dbReference type="Gene3D" id="3.40.50.300">
    <property type="entry name" value="P-loop containing nucleotide triphosphate hydrolases"/>
    <property type="match status" value="1"/>
</dbReference>
<gene>
    <name evidence="2" type="ORF">WDJ50_08030</name>
</gene>
<dbReference type="InterPro" id="IPR027417">
    <property type="entry name" value="P-loop_NTPase"/>
</dbReference>
<dbReference type="CDD" id="cd07423">
    <property type="entry name" value="MPP_Prp_like"/>
    <property type="match status" value="1"/>
</dbReference>
<feature type="domain" description="Calcineurin-like phosphoesterase" evidence="1">
    <location>
        <begin position="166"/>
        <end position="355"/>
    </location>
</feature>
<proteinExistence type="predicted"/>
<dbReference type="InterPro" id="IPR041780">
    <property type="entry name" value="MPP_PrpE-like"/>
</dbReference>
<organism evidence="2">
    <name type="scientific">Deinococcus sp. VB142</name>
    <dbReference type="NCBI Taxonomy" id="3112952"/>
    <lineage>
        <taxon>Bacteria</taxon>
        <taxon>Thermotogati</taxon>
        <taxon>Deinococcota</taxon>
        <taxon>Deinococci</taxon>
        <taxon>Deinococcales</taxon>
        <taxon>Deinococcaceae</taxon>
        <taxon>Deinococcus</taxon>
    </lineage>
</organism>
<protein>
    <submittedName>
        <fullName evidence="2">Metallophosphoesterase</fullName>
    </submittedName>
</protein>
<dbReference type="InterPro" id="IPR006186">
    <property type="entry name" value="Ser/Thr-sp_prot-phosphatase"/>
</dbReference>
<evidence type="ECO:0000259" key="1">
    <source>
        <dbReference type="Pfam" id="PF00149"/>
    </source>
</evidence>
<dbReference type="SUPFAM" id="SSF56300">
    <property type="entry name" value="Metallo-dependent phosphatases"/>
    <property type="match status" value="1"/>
</dbReference>
<evidence type="ECO:0000313" key="2">
    <source>
        <dbReference type="EMBL" id="WYF43381.1"/>
    </source>
</evidence>
<dbReference type="AlphaFoldDB" id="A0AAU6PZI7"/>